<reference evidence="1 2" key="1">
    <citation type="journal article" date="2022" name="Int. J. Syst. Evol. Microbiol.">
        <title>Apilactobacillus apisilvae sp. nov., Nicolia spurrieriana gen. nov. sp. nov., Bombilactobacillus folatiphilus sp. nov. and Bombilactobacillus thymidiniphilus sp. nov., four new lactic acid bacterial isolates from stingless bees Tetragonula carbonaria and Austroplebeia australis.</title>
        <authorList>
            <person name="Oliphant S.A."/>
            <person name="Watson-Haigh N.S."/>
            <person name="Sumby K.M."/>
            <person name="Gardner J."/>
            <person name="Groom S."/>
            <person name="Jiranek V."/>
        </authorList>
    </citation>
    <scope>NUCLEOTIDE SEQUENCE [LARGE SCALE GENOMIC DNA]</scope>
    <source>
        <strain evidence="1 2">SG4_A1</strain>
    </source>
</reference>
<keyword evidence="2" id="KW-1185">Reference proteome</keyword>
<evidence type="ECO:0008006" key="3">
    <source>
        <dbReference type="Google" id="ProtNLM"/>
    </source>
</evidence>
<accession>A0ABY4PC68</accession>
<dbReference type="EMBL" id="CP093365">
    <property type="protein sequence ID" value="UQS83137.1"/>
    <property type="molecule type" value="Genomic_DNA"/>
</dbReference>
<evidence type="ECO:0000313" key="2">
    <source>
        <dbReference type="Proteomes" id="UP000831947"/>
    </source>
</evidence>
<organism evidence="1 2">
    <name type="scientific">Bombilactobacillus thymidiniphilus</name>
    <dbReference type="NCBI Taxonomy" id="2923363"/>
    <lineage>
        <taxon>Bacteria</taxon>
        <taxon>Bacillati</taxon>
        <taxon>Bacillota</taxon>
        <taxon>Bacilli</taxon>
        <taxon>Lactobacillales</taxon>
        <taxon>Lactobacillaceae</taxon>
        <taxon>Bombilactobacillus</taxon>
    </lineage>
</organism>
<evidence type="ECO:0000313" key="1">
    <source>
        <dbReference type="EMBL" id="UQS83137.1"/>
    </source>
</evidence>
<dbReference type="Proteomes" id="UP000831947">
    <property type="component" value="Chromosome"/>
</dbReference>
<sequence>MSTGRAQIKYSDMQLKELLPMRELQGPAGQKISLEVPKINNYVYFMTTALQTVAQQQPVFQAETLQVFELRYLSIAESERMIAASKQVTQNSRRCFQVRLDKMIVPVVNQDNQPWFYRTLVAGTYHVYQGIRQLRDTKLYRLGGNQWVRASDVALINHSWQADQSIFAKTLQKINQKVCVQVPQGLAVTLWDIDKQTATAYQLPQQRVLAGEILDIDQQVQLNGELFNHIVNGHWIKQRRVVQL</sequence>
<proteinExistence type="predicted"/>
<protein>
    <recommendedName>
        <fullName evidence="3">MucBP domain-containing protein</fullName>
    </recommendedName>
</protein>
<name>A0ABY4PC68_9LACO</name>
<dbReference type="RefSeq" id="WP_249512364.1">
    <property type="nucleotide sequence ID" value="NZ_CP093365.1"/>
</dbReference>
<gene>
    <name evidence="1" type="ORF">MOO47_04950</name>
</gene>